<dbReference type="EMBL" id="NVSR01000024">
    <property type="protein sequence ID" value="PCI28857.1"/>
    <property type="molecule type" value="Genomic_DNA"/>
</dbReference>
<evidence type="ECO:0000256" key="1">
    <source>
        <dbReference type="ARBA" id="ARBA00022694"/>
    </source>
</evidence>
<evidence type="ECO:0000256" key="6">
    <source>
        <dbReference type="ARBA" id="ARBA00040675"/>
    </source>
</evidence>
<evidence type="ECO:0000256" key="3">
    <source>
        <dbReference type="ARBA" id="ARBA00036607"/>
    </source>
</evidence>
<dbReference type="GO" id="GO:0160149">
    <property type="term" value="F:tRNA pseudouridine(65) synthase activity"/>
    <property type="evidence" value="ECO:0007669"/>
    <property type="project" value="UniProtKB-EC"/>
</dbReference>
<organism evidence="11 12">
    <name type="scientific">SAR324 cluster bacterium</name>
    <dbReference type="NCBI Taxonomy" id="2024889"/>
    <lineage>
        <taxon>Bacteria</taxon>
        <taxon>Deltaproteobacteria</taxon>
        <taxon>SAR324 cluster</taxon>
    </lineage>
</organism>
<evidence type="ECO:0000313" key="12">
    <source>
        <dbReference type="Proteomes" id="UP000218113"/>
    </source>
</evidence>
<dbReference type="InterPro" id="IPR050188">
    <property type="entry name" value="RluA_PseudoU_synthase"/>
</dbReference>
<dbReference type="AlphaFoldDB" id="A0A2A4T784"/>
<dbReference type="InterPro" id="IPR020103">
    <property type="entry name" value="PsdUridine_synth_cat_dom_sf"/>
</dbReference>
<evidence type="ECO:0000256" key="5">
    <source>
        <dbReference type="ARBA" id="ARBA00038943"/>
    </source>
</evidence>
<comment type="function">
    <text evidence="4">Responsible for synthesis of pseudouridine from uracil-65 in transfer RNAs.</text>
</comment>
<dbReference type="Proteomes" id="UP000218113">
    <property type="component" value="Unassembled WGS sequence"/>
</dbReference>
<gene>
    <name evidence="11" type="ORF">COB67_05450</name>
</gene>
<name>A0A2A4T784_9DELT</name>
<dbReference type="SUPFAM" id="SSF55120">
    <property type="entry name" value="Pseudouridine synthase"/>
    <property type="match status" value="1"/>
</dbReference>
<comment type="caution">
    <text evidence="11">The sequence shown here is derived from an EMBL/GenBank/DDBJ whole genome shotgun (WGS) entry which is preliminary data.</text>
</comment>
<evidence type="ECO:0000256" key="7">
    <source>
        <dbReference type="ARBA" id="ARBA00041803"/>
    </source>
</evidence>
<dbReference type="PROSITE" id="PS01129">
    <property type="entry name" value="PSI_RLU"/>
    <property type="match status" value="1"/>
</dbReference>
<accession>A0A2A4T784</accession>
<dbReference type="GO" id="GO:0008033">
    <property type="term" value="P:tRNA processing"/>
    <property type="evidence" value="ECO:0007669"/>
    <property type="project" value="UniProtKB-KW"/>
</dbReference>
<dbReference type="InterPro" id="IPR006145">
    <property type="entry name" value="PsdUridine_synth_RsuA/RluA"/>
</dbReference>
<protein>
    <recommendedName>
        <fullName evidence="6">tRNA pseudouridine synthase C</fullName>
        <ecNumber evidence="5">5.4.99.26</ecNumber>
    </recommendedName>
    <alternativeName>
        <fullName evidence="8">tRNA pseudouridine(65) synthase</fullName>
    </alternativeName>
    <alternativeName>
        <fullName evidence="9">tRNA pseudouridylate synthase C</fullName>
    </alternativeName>
    <alternativeName>
        <fullName evidence="7">tRNA-uridine isomerase C</fullName>
    </alternativeName>
</protein>
<evidence type="ECO:0000313" key="11">
    <source>
        <dbReference type="EMBL" id="PCI28857.1"/>
    </source>
</evidence>
<dbReference type="PANTHER" id="PTHR21600">
    <property type="entry name" value="MITOCHONDRIAL RNA PSEUDOURIDINE SYNTHASE"/>
    <property type="match status" value="1"/>
</dbReference>
<dbReference type="PANTHER" id="PTHR21600:SF56">
    <property type="entry name" value="TRNA PSEUDOURIDINE SYNTHASE C"/>
    <property type="match status" value="1"/>
</dbReference>
<keyword evidence="1" id="KW-0819">tRNA processing</keyword>
<dbReference type="GO" id="GO:0000455">
    <property type="term" value="P:enzyme-directed rRNA pseudouridine synthesis"/>
    <property type="evidence" value="ECO:0007669"/>
    <property type="project" value="TreeGrafter"/>
</dbReference>
<evidence type="ECO:0000256" key="4">
    <source>
        <dbReference type="ARBA" id="ARBA00037670"/>
    </source>
</evidence>
<reference evidence="12" key="1">
    <citation type="submission" date="2017-08" db="EMBL/GenBank/DDBJ databases">
        <title>A dynamic microbial community with high functional redundancy inhabits the cold, oxic subseafloor aquifer.</title>
        <authorList>
            <person name="Tully B.J."/>
            <person name="Wheat C.G."/>
            <person name="Glazer B.T."/>
            <person name="Huber J.A."/>
        </authorList>
    </citation>
    <scope>NUCLEOTIDE SEQUENCE [LARGE SCALE GENOMIC DNA]</scope>
</reference>
<comment type="catalytic activity">
    <reaction evidence="3">
        <text>uridine(65) in tRNA = pseudouridine(65) in tRNA</text>
        <dbReference type="Rhea" id="RHEA:42536"/>
        <dbReference type="Rhea" id="RHEA-COMP:10103"/>
        <dbReference type="Rhea" id="RHEA-COMP:10104"/>
        <dbReference type="ChEBI" id="CHEBI:65314"/>
        <dbReference type="ChEBI" id="CHEBI:65315"/>
        <dbReference type="EC" id="5.4.99.26"/>
    </reaction>
</comment>
<feature type="domain" description="Pseudouridine synthase RsuA/RluA-like" evidence="10">
    <location>
        <begin position="14"/>
        <end position="161"/>
    </location>
</feature>
<dbReference type="GO" id="GO:0003723">
    <property type="term" value="F:RNA binding"/>
    <property type="evidence" value="ECO:0007669"/>
    <property type="project" value="InterPro"/>
</dbReference>
<evidence type="ECO:0000256" key="2">
    <source>
        <dbReference type="ARBA" id="ARBA00023235"/>
    </source>
</evidence>
<proteinExistence type="predicted"/>
<evidence type="ECO:0000256" key="8">
    <source>
        <dbReference type="ARBA" id="ARBA00041975"/>
    </source>
</evidence>
<dbReference type="EC" id="5.4.99.26" evidence="5"/>
<sequence>MEKLEILYQDDFCVVVDKPAGLLVHRTHLARADEFALQILRNQLKQWVYPVHRLDRPTSGVLLFAKSSEFAQLLCQQFSERQVRKKYLALVRGFIEEEGCIDYPLKKENAIETQEAQTYFRCLKKIEFNIPVGRYASSRYSLVEAFPRTGRRHQIRRHFAHIFHPIIGDTTHGDGKHNRMFREQLLIQGLFLNARELTFFHPHLGEEITVQAPLDLKFIKIFPELNLDMAAPVLDSCEVL</sequence>
<dbReference type="Pfam" id="PF00849">
    <property type="entry name" value="PseudoU_synth_2"/>
    <property type="match status" value="1"/>
</dbReference>
<dbReference type="Gene3D" id="3.30.2350.10">
    <property type="entry name" value="Pseudouridine synthase"/>
    <property type="match status" value="1"/>
</dbReference>
<keyword evidence="2" id="KW-0413">Isomerase</keyword>
<dbReference type="InterPro" id="IPR006224">
    <property type="entry name" value="PsdUridine_synth_RluA-like_CS"/>
</dbReference>
<evidence type="ECO:0000259" key="10">
    <source>
        <dbReference type="Pfam" id="PF00849"/>
    </source>
</evidence>
<evidence type="ECO:0000256" key="9">
    <source>
        <dbReference type="ARBA" id="ARBA00043049"/>
    </source>
</evidence>